<sequence length="191" mass="21131">MSAIYKCYKGSELEEVLVAGGEISDGSVEHALKGKHYKRGLRCLRLMYEALIGQQVQDILCLTWLMSQSQESRAYAHAALQDDVKLRASSQIYSTMEDLTSRSPLQATLTPIWPGTCGLSVVIGHCWELVDGCCRTVRHTQPALPKHLPAPSPAEASEEYESDYDDEKDDDVQGRKGDSSEDDDTECSDSD</sequence>
<comment type="caution">
    <text evidence="2">The sequence shown here is derived from an EMBL/GenBank/DDBJ whole genome shotgun (WGS) entry which is preliminary data.</text>
</comment>
<gene>
    <name evidence="2" type="ORF">SK128_008934</name>
</gene>
<name>A0AAN8WQP1_HALRR</name>
<feature type="compositionally biased region" description="Acidic residues" evidence="1">
    <location>
        <begin position="156"/>
        <end position="170"/>
    </location>
</feature>
<accession>A0AAN8WQP1</accession>
<keyword evidence="3" id="KW-1185">Reference proteome</keyword>
<dbReference type="AlphaFoldDB" id="A0AAN8WQP1"/>
<evidence type="ECO:0000256" key="1">
    <source>
        <dbReference type="SAM" id="MobiDB-lite"/>
    </source>
</evidence>
<dbReference type="Proteomes" id="UP001381693">
    <property type="component" value="Unassembled WGS sequence"/>
</dbReference>
<protein>
    <submittedName>
        <fullName evidence="2">Uncharacterized protein</fullName>
    </submittedName>
</protein>
<evidence type="ECO:0000313" key="3">
    <source>
        <dbReference type="Proteomes" id="UP001381693"/>
    </source>
</evidence>
<feature type="region of interest" description="Disordered" evidence="1">
    <location>
        <begin position="144"/>
        <end position="191"/>
    </location>
</feature>
<dbReference type="EMBL" id="JAXCGZ010018888">
    <property type="protein sequence ID" value="KAK7067273.1"/>
    <property type="molecule type" value="Genomic_DNA"/>
</dbReference>
<evidence type="ECO:0000313" key="2">
    <source>
        <dbReference type="EMBL" id="KAK7067273.1"/>
    </source>
</evidence>
<organism evidence="2 3">
    <name type="scientific">Halocaridina rubra</name>
    <name type="common">Hawaiian red shrimp</name>
    <dbReference type="NCBI Taxonomy" id="373956"/>
    <lineage>
        <taxon>Eukaryota</taxon>
        <taxon>Metazoa</taxon>
        <taxon>Ecdysozoa</taxon>
        <taxon>Arthropoda</taxon>
        <taxon>Crustacea</taxon>
        <taxon>Multicrustacea</taxon>
        <taxon>Malacostraca</taxon>
        <taxon>Eumalacostraca</taxon>
        <taxon>Eucarida</taxon>
        <taxon>Decapoda</taxon>
        <taxon>Pleocyemata</taxon>
        <taxon>Caridea</taxon>
        <taxon>Atyoidea</taxon>
        <taxon>Atyidae</taxon>
        <taxon>Halocaridina</taxon>
    </lineage>
</organism>
<reference evidence="2 3" key="1">
    <citation type="submission" date="2023-11" db="EMBL/GenBank/DDBJ databases">
        <title>Halocaridina rubra genome assembly.</title>
        <authorList>
            <person name="Smith C."/>
        </authorList>
    </citation>
    <scope>NUCLEOTIDE SEQUENCE [LARGE SCALE GENOMIC DNA]</scope>
    <source>
        <strain evidence="2">EP-1</strain>
        <tissue evidence="2">Whole</tissue>
    </source>
</reference>
<feature type="compositionally biased region" description="Acidic residues" evidence="1">
    <location>
        <begin position="180"/>
        <end position="191"/>
    </location>
</feature>
<proteinExistence type="predicted"/>